<feature type="region of interest" description="Disordered" evidence="1">
    <location>
        <begin position="25"/>
        <end position="46"/>
    </location>
</feature>
<keyword evidence="3" id="KW-1185">Reference proteome</keyword>
<organism evidence="3">
    <name type="scientific">Drosophila sechellia</name>
    <name type="common">Fruit fly</name>
    <dbReference type="NCBI Taxonomy" id="7238"/>
    <lineage>
        <taxon>Eukaryota</taxon>
        <taxon>Metazoa</taxon>
        <taxon>Ecdysozoa</taxon>
        <taxon>Arthropoda</taxon>
        <taxon>Hexapoda</taxon>
        <taxon>Insecta</taxon>
        <taxon>Pterygota</taxon>
        <taxon>Neoptera</taxon>
        <taxon>Endopterygota</taxon>
        <taxon>Diptera</taxon>
        <taxon>Brachycera</taxon>
        <taxon>Muscomorpha</taxon>
        <taxon>Ephydroidea</taxon>
        <taxon>Drosophilidae</taxon>
        <taxon>Drosophila</taxon>
        <taxon>Sophophora</taxon>
    </lineage>
</organism>
<dbReference type="Proteomes" id="UP000001292">
    <property type="component" value="Unassembled WGS sequence"/>
</dbReference>
<dbReference type="HOGENOM" id="CLU_1257250_0_0_1"/>
<dbReference type="AlphaFoldDB" id="B4HUB4"/>
<feature type="compositionally biased region" description="Basic and acidic residues" evidence="1">
    <location>
        <begin position="34"/>
        <end position="43"/>
    </location>
</feature>
<reference evidence="2 3" key="1">
    <citation type="journal article" date="2007" name="Nature">
        <title>Evolution of genes and genomes on the Drosophila phylogeny.</title>
        <authorList>
            <consortium name="Drosophila 12 Genomes Consortium"/>
            <person name="Clark A.G."/>
            <person name="Eisen M.B."/>
            <person name="Smith D.R."/>
            <person name="Bergman C.M."/>
            <person name="Oliver B."/>
            <person name="Markow T.A."/>
            <person name="Kaufman T.C."/>
            <person name="Kellis M."/>
            <person name="Gelbart W."/>
            <person name="Iyer V.N."/>
            <person name="Pollard D.A."/>
            <person name="Sackton T.B."/>
            <person name="Larracuente A.M."/>
            <person name="Singh N.D."/>
            <person name="Abad J.P."/>
            <person name="Abt D.N."/>
            <person name="Adryan B."/>
            <person name="Aguade M."/>
            <person name="Akashi H."/>
            <person name="Anderson W.W."/>
            <person name="Aquadro C.F."/>
            <person name="Ardell D.H."/>
            <person name="Arguello R."/>
            <person name="Artieri C.G."/>
            <person name="Barbash D.A."/>
            <person name="Barker D."/>
            <person name="Barsanti P."/>
            <person name="Batterham P."/>
            <person name="Batzoglou S."/>
            <person name="Begun D."/>
            <person name="Bhutkar A."/>
            <person name="Blanco E."/>
            <person name="Bosak S.A."/>
            <person name="Bradley R.K."/>
            <person name="Brand A.D."/>
            <person name="Brent M.R."/>
            <person name="Brooks A.N."/>
            <person name="Brown R.H."/>
            <person name="Butlin R.K."/>
            <person name="Caggese C."/>
            <person name="Calvi B.R."/>
            <person name="Bernardo de Carvalho A."/>
            <person name="Caspi A."/>
            <person name="Castrezana S."/>
            <person name="Celniker S.E."/>
            <person name="Chang J.L."/>
            <person name="Chapple C."/>
            <person name="Chatterji S."/>
            <person name="Chinwalla A."/>
            <person name="Civetta A."/>
            <person name="Clifton S.W."/>
            <person name="Comeron J.M."/>
            <person name="Costello J.C."/>
            <person name="Coyne J.A."/>
            <person name="Daub J."/>
            <person name="David R.G."/>
            <person name="Delcher A.L."/>
            <person name="Delehaunty K."/>
            <person name="Do C.B."/>
            <person name="Ebling H."/>
            <person name="Edwards K."/>
            <person name="Eickbush T."/>
            <person name="Evans J.D."/>
            <person name="Filipski A."/>
            <person name="Findeiss S."/>
            <person name="Freyhult E."/>
            <person name="Fulton L."/>
            <person name="Fulton R."/>
            <person name="Garcia A.C."/>
            <person name="Gardiner A."/>
            <person name="Garfield D.A."/>
            <person name="Garvin B.E."/>
            <person name="Gibson G."/>
            <person name="Gilbert D."/>
            <person name="Gnerre S."/>
            <person name="Godfrey J."/>
            <person name="Good R."/>
            <person name="Gotea V."/>
            <person name="Gravely B."/>
            <person name="Greenberg A.J."/>
            <person name="Griffiths-Jones S."/>
            <person name="Gross S."/>
            <person name="Guigo R."/>
            <person name="Gustafson E.A."/>
            <person name="Haerty W."/>
            <person name="Hahn M.W."/>
            <person name="Halligan D.L."/>
            <person name="Halpern A.L."/>
            <person name="Halter G.M."/>
            <person name="Han M.V."/>
            <person name="Heger A."/>
            <person name="Hillier L."/>
            <person name="Hinrichs A.S."/>
            <person name="Holmes I."/>
            <person name="Hoskins R.A."/>
            <person name="Hubisz M.J."/>
            <person name="Hultmark D."/>
            <person name="Huntley M.A."/>
            <person name="Jaffe D.B."/>
            <person name="Jagadeeshan S."/>
            <person name="Jeck W.R."/>
            <person name="Johnson J."/>
            <person name="Jones C.D."/>
            <person name="Jordan W.C."/>
            <person name="Karpen G.H."/>
            <person name="Kataoka E."/>
            <person name="Keightley P.D."/>
            <person name="Kheradpour P."/>
            <person name="Kirkness E.F."/>
            <person name="Koerich L.B."/>
            <person name="Kristiansen K."/>
            <person name="Kudrna D."/>
            <person name="Kulathinal R.J."/>
            <person name="Kumar S."/>
            <person name="Kwok R."/>
            <person name="Lander E."/>
            <person name="Langley C.H."/>
            <person name="Lapoint R."/>
            <person name="Lazzaro B.P."/>
            <person name="Lee S.J."/>
            <person name="Levesque L."/>
            <person name="Li R."/>
            <person name="Lin C.F."/>
            <person name="Lin M.F."/>
            <person name="Lindblad-Toh K."/>
            <person name="Llopart A."/>
            <person name="Long M."/>
            <person name="Low L."/>
            <person name="Lozovsky E."/>
            <person name="Lu J."/>
            <person name="Luo M."/>
            <person name="Machado C.A."/>
            <person name="Makalowski W."/>
            <person name="Marzo M."/>
            <person name="Matsuda M."/>
            <person name="Matzkin L."/>
            <person name="McAllister B."/>
            <person name="McBride C.S."/>
            <person name="McKernan B."/>
            <person name="McKernan K."/>
            <person name="Mendez-Lago M."/>
            <person name="Minx P."/>
            <person name="Mollenhauer M.U."/>
            <person name="Montooth K."/>
            <person name="Mount S.M."/>
            <person name="Mu X."/>
            <person name="Myers E."/>
            <person name="Negre B."/>
            <person name="Newfeld S."/>
            <person name="Nielsen R."/>
            <person name="Noor M.A."/>
            <person name="O'Grady P."/>
            <person name="Pachter L."/>
            <person name="Papaceit M."/>
            <person name="Parisi M.J."/>
            <person name="Parisi M."/>
            <person name="Parts L."/>
            <person name="Pedersen J.S."/>
            <person name="Pesole G."/>
            <person name="Phillippy A.M."/>
            <person name="Ponting C.P."/>
            <person name="Pop M."/>
            <person name="Porcelli D."/>
            <person name="Powell J.R."/>
            <person name="Prohaska S."/>
            <person name="Pruitt K."/>
            <person name="Puig M."/>
            <person name="Quesneville H."/>
            <person name="Ram K.R."/>
            <person name="Rand D."/>
            <person name="Rasmussen M.D."/>
            <person name="Reed L.K."/>
            <person name="Reenan R."/>
            <person name="Reily A."/>
            <person name="Remington K.A."/>
            <person name="Rieger T.T."/>
            <person name="Ritchie M.G."/>
            <person name="Robin C."/>
            <person name="Rogers Y.H."/>
            <person name="Rohde C."/>
            <person name="Rozas J."/>
            <person name="Rubenfield M.J."/>
            <person name="Ruiz A."/>
            <person name="Russo S."/>
            <person name="Salzberg S.L."/>
            <person name="Sanchez-Gracia A."/>
            <person name="Saranga D.J."/>
            <person name="Sato H."/>
            <person name="Schaeffer S.W."/>
            <person name="Schatz M.C."/>
            <person name="Schlenke T."/>
            <person name="Schwartz R."/>
            <person name="Segarra C."/>
            <person name="Singh R.S."/>
            <person name="Sirot L."/>
            <person name="Sirota M."/>
            <person name="Sisneros N.B."/>
            <person name="Smith C.D."/>
            <person name="Smith T.F."/>
            <person name="Spieth J."/>
            <person name="Stage D.E."/>
            <person name="Stark A."/>
            <person name="Stephan W."/>
            <person name="Strausberg R.L."/>
            <person name="Strempel S."/>
            <person name="Sturgill D."/>
            <person name="Sutton G."/>
            <person name="Sutton G.G."/>
            <person name="Tao W."/>
            <person name="Teichmann S."/>
            <person name="Tobari Y.N."/>
            <person name="Tomimura Y."/>
            <person name="Tsolas J.M."/>
            <person name="Valente V.L."/>
            <person name="Venter E."/>
            <person name="Venter J.C."/>
            <person name="Vicario S."/>
            <person name="Vieira F.G."/>
            <person name="Vilella A.J."/>
            <person name="Villasante A."/>
            <person name="Walenz B."/>
            <person name="Wang J."/>
            <person name="Wasserman M."/>
            <person name="Watts T."/>
            <person name="Wilson D."/>
            <person name="Wilson R.K."/>
            <person name="Wing R.A."/>
            <person name="Wolfner M.F."/>
            <person name="Wong A."/>
            <person name="Wong G.K."/>
            <person name="Wu C.I."/>
            <person name="Wu G."/>
            <person name="Yamamoto D."/>
            <person name="Yang H.P."/>
            <person name="Yang S.P."/>
            <person name="Yorke J.A."/>
            <person name="Yoshida K."/>
            <person name="Zdobnov E."/>
            <person name="Zhang P."/>
            <person name="Zhang Y."/>
            <person name="Zimin A.V."/>
            <person name="Baldwin J."/>
            <person name="Abdouelleil A."/>
            <person name="Abdulkadir J."/>
            <person name="Abebe A."/>
            <person name="Abera B."/>
            <person name="Abreu J."/>
            <person name="Acer S.C."/>
            <person name="Aftuck L."/>
            <person name="Alexander A."/>
            <person name="An P."/>
            <person name="Anderson E."/>
            <person name="Anderson S."/>
            <person name="Arachi H."/>
            <person name="Azer M."/>
            <person name="Bachantsang P."/>
            <person name="Barry A."/>
            <person name="Bayul T."/>
            <person name="Berlin A."/>
            <person name="Bessette D."/>
            <person name="Bloom T."/>
            <person name="Blye J."/>
            <person name="Boguslavskiy L."/>
            <person name="Bonnet C."/>
            <person name="Boukhgalter B."/>
            <person name="Bourzgui I."/>
            <person name="Brown A."/>
            <person name="Cahill P."/>
            <person name="Channer S."/>
            <person name="Cheshatsang Y."/>
            <person name="Chuda L."/>
            <person name="Citroen M."/>
            <person name="Collymore A."/>
            <person name="Cooke P."/>
            <person name="Costello M."/>
            <person name="D'Aco K."/>
            <person name="Daza R."/>
            <person name="De Haan G."/>
            <person name="DeGray S."/>
            <person name="DeMaso C."/>
            <person name="Dhargay N."/>
            <person name="Dooley K."/>
            <person name="Dooley E."/>
            <person name="Doricent M."/>
            <person name="Dorje P."/>
            <person name="Dorjee K."/>
            <person name="Dupes A."/>
            <person name="Elong R."/>
            <person name="Falk J."/>
            <person name="Farina A."/>
            <person name="Faro S."/>
            <person name="Ferguson D."/>
            <person name="Fisher S."/>
            <person name="Foley C.D."/>
            <person name="Franke A."/>
            <person name="Friedrich D."/>
            <person name="Gadbois L."/>
            <person name="Gearin G."/>
            <person name="Gearin C.R."/>
            <person name="Giannoukos G."/>
            <person name="Goode T."/>
            <person name="Graham J."/>
            <person name="Grandbois E."/>
            <person name="Grewal S."/>
            <person name="Gyaltsen K."/>
            <person name="Hafez N."/>
            <person name="Hagos B."/>
            <person name="Hall J."/>
            <person name="Henson C."/>
            <person name="Hollinger A."/>
            <person name="Honan T."/>
            <person name="Huard M.D."/>
            <person name="Hughes L."/>
            <person name="Hurhula B."/>
            <person name="Husby M.E."/>
            <person name="Kamat A."/>
            <person name="Kanga B."/>
            <person name="Kashin S."/>
            <person name="Khazanovich D."/>
            <person name="Kisner P."/>
            <person name="Lance K."/>
            <person name="Lara M."/>
            <person name="Lee W."/>
            <person name="Lennon N."/>
            <person name="Letendre F."/>
            <person name="LeVine R."/>
            <person name="Lipovsky A."/>
            <person name="Liu X."/>
            <person name="Liu J."/>
            <person name="Liu S."/>
            <person name="Lokyitsang T."/>
            <person name="Lokyitsang Y."/>
            <person name="Lubonja R."/>
            <person name="Lui A."/>
            <person name="MacDonald P."/>
            <person name="Magnisalis V."/>
            <person name="Maru K."/>
            <person name="Matthews C."/>
            <person name="McCusker W."/>
            <person name="McDonough S."/>
            <person name="Mehta T."/>
            <person name="Meldrim J."/>
            <person name="Meneus L."/>
            <person name="Mihai O."/>
            <person name="Mihalev A."/>
            <person name="Mihova T."/>
            <person name="Mittelman R."/>
            <person name="Mlenga V."/>
            <person name="Montmayeur A."/>
            <person name="Mulrain L."/>
            <person name="Navidi A."/>
            <person name="Naylor J."/>
            <person name="Negash T."/>
            <person name="Nguyen T."/>
            <person name="Nguyen N."/>
            <person name="Nicol R."/>
            <person name="Norbu C."/>
            <person name="Norbu N."/>
            <person name="Novod N."/>
            <person name="O'Neill B."/>
            <person name="Osman S."/>
            <person name="Markiewicz E."/>
            <person name="Oyono O.L."/>
            <person name="Patti C."/>
            <person name="Phunkhang P."/>
            <person name="Pierre F."/>
            <person name="Priest M."/>
            <person name="Raghuraman S."/>
            <person name="Rege F."/>
            <person name="Reyes R."/>
            <person name="Rise C."/>
            <person name="Rogov P."/>
            <person name="Ross K."/>
            <person name="Ryan E."/>
            <person name="Settipalli S."/>
            <person name="Shea T."/>
            <person name="Sherpa N."/>
            <person name="Shi L."/>
            <person name="Shih D."/>
            <person name="Sparrow T."/>
            <person name="Spaulding J."/>
            <person name="Stalker J."/>
            <person name="Stange-Thomann N."/>
            <person name="Stavropoulos S."/>
            <person name="Stone C."/>
            <person name="Strader C."/>
            <person name="Tesfaye S."/>
            <person name="Thomson T."/>
            <person name="Thoulutsang Y."/>
            <person name="Thoulutsang D."/>
            <person name="Topham K."/>
            <person name="Topping I."/>
            <person name="Tsamla T."/>
            <person name="Vassiliev H."/>
            <person name="Vo A."/>
            <person name="Wangchuk T."/>
            <person name="Wangdi T."/>
            <person name="Weiand M."/>
            <person name="Wilkinson J."/>
            <person name="Wilson A."/>
            <person name="Yadav S."/>
            <person name="Young G."/>
            <person name="Yu Q."/>
            <person name="Zembek L."/>
            <person name="Zhong D."/>
            <person name="Zimmer A."/>
            <person name="Zwirko Z."/>
            <person name="Jaffe D.B."/>
            <person name="Alvarez P."/>
            <person name="Brockman W."/>
            <person name="Butler J."/>
            <person name="Chin C."/>
            <person name="Gnerre S."/>
            <person name="Grabherr M."/>
            <person name="Kleber M."/>
            <person name="Mauceli E."/>
            <person name="MacCallum I."/>
        </authorList>
    </citation>
    <scope>NUCLEOTIDE SEQUENCE [LARGE SCALE GENOMIC DNA]</scope>
    <source>
        <strain evidence="3">Rob3c / Tucson 14021-0248.25</strain>
    </source>
</reference>
<dbReference type="OMA" id="PCLAINI"/>
<dbReference type="EMBL" id="CH480817">
    <property type="protein sequence ID" value="EDW50535.1"/>
    <property type="molecule type" value="Genomic_DNA"/>
</dbReference>
<evidence type="ECO:0000256" key="1">
    <source>
        <dbReference type="SAM" id="MobiDB-lite"/>
    </source>
</evidence>
<evidence type="ECO:0000313" key="3">
    <source>
        <dbReference type="Proteomes" id="UP000001292"/>
    </source>
</evidence>
<proteinExistence type="predicted"/>
<name>B4HUB4_DROSE</name>
<sequence length="220" mass="24524">MRDVDVVDSSCGSISCNLLRQDHHHHWTAPHPPRAGDKGRIHIQEGGGGAAAQRAWPLQVSSLDLAINIIAQAKGFGRDCYGNGDGDGYGYDVAEMESVLESDVAALLDEVREFNDDHEEMRRLDRMIEALRDYSGPTICHEWPYPLIFKGTIDEAHVAQILNASDLDLDTKLVKVSGGRNCIHVESDVATTQRRSRLLWFSRRSRGKRAERLKEPNPAV</sequence>
<protein>
    <submittedName>
        <fullName evidence="2">GM13943</fullName>
    </submittedName>
</protein>
<gene>
    <name evidence="2" type="primary">Dsec\GM13943</name>
    <name evidence="2" type="ORF">Dsec_GM13943</name>
</gene>
<dbReference type="PhylomeDB" id="B4HUB4"/>
<evidence type="ECO:0000313" key="2">
    <source>
        <dbReference type="EMBL" id="EDW50535.1"/>
    </source>
</evidence>
<accession>B4HUB4</accession>